<evidence type="ECO:0000313" key="3">
    <source>
        <dbReference type="Proteomes" id="UP001174936"/>
    </source>
</evidence>
<dbReference type="EMBL" id="JAULSV010000005">
    <property type="protein sequence ID" value="KAK0643414.1"/>
    <property type="molecule type" value="Genomic_DNA"/>
</dbReference>
<gene>
    <name evidence="2" type="ORF">B0T16DRAFT_181472</name>
</gene>
<dbReference type="PANTHER" id="PTHR33112:SF16">
    <property type="entry name" value="HETEROKARYON INCOMPATIBILITY DOMAIN-CONTAINING PROTEIN"/>
    <property type="match status" value="1"/>
</dbReference>
<accession>A0AA40CNG4</accession>
<reference evidence="2" key="1">
    <citation type="submission" date="2023-06" db="EMBL/GenBank/DDBJ databases">
        <title>Genome-scale phylogeny and comparative genomics of the fungal order Sordariales.</title>
        <authorList>
            <consortium name="Lawrence Berkeley National Laboratory"/>
            <person name="Hensen N."/>
            <person name="Bonometti L."/>
            <person name="Westerberg I."/>
            <person name="Brannstrom I.O."/>
            <person name="Guillou S."/>
            <person name="Cros-Aarteil S."/>
            <person name="Calhoun S."/>
            <person name="Haridas S."/>
            <person name="Kuo A."/>
            <person name="Mondo S."/>
            <person name="Pangilinan J."/>
            <person name="Riley R."/>
            <person name="Labutti K."/>
            <person name="Andreopoulos B."/>
            <person name="Lipzen A."/>
            <person name="Chen C."/>
            <person name="Yanf M."/>
            <person name="Daum C."/>
            <person name="Ng V."/>
            <person name="Clum A."/>
            <person name="Steindorff A."/>
            <person name="Ohm R."/>
            <person name="Martin F."/>
            <person name="Silar P."/>
            <person name="Natvig D."/>
            <person name="Lalanne C."/>
            <person name="Gautier V."/>
            <person name="Ament-Velasquez S.L."/>
            <person name="Kruys A."/>
            <person name="Hutchinson M.I."/>
            <person name="Powell A.J."/>
            <person name="Barry K."/>
            <person name="Miller A.N."/>
            <person name="Grigoriev I.V."/>
            <person name="Debuchy R."/>
            <person name="Gladieux P."/>
            <person name="Thoren M.H."/>
            <person name="Johannesson H."/>
        </authorList>
    </citation>
    <scope>NUCLEOTIDE SEQUENCE</scope>
    <source>
        <strain evidence="2">SMH2532-1</strain>
    </source>
</reference>
<evidence type="ECO:0000259" key="1">
    <source>
        <dbReference type="Pfam" id="PF06985"/>
    </source>
</evidence>
<sequence>MSSYICRICGNLSFAVKSPNETIRMVLEDLLAETGTKDTPCRTCRFLWQAISEITEGDTVHPEITYTSFDISPAEHGDRIGKGPLHGHLVPNPALGAKAATPVDLQFYTLPTDPPSPWTTIGRGYHITPNGLSDSCVSLLRSWLALCTTSQGKHTRCSTPPTPSLPTRLVHVGTATEHPRLYLTKPHEKSRFAALSHCWGGASPVRTLNRNIEDHFMALPLSSLPQTFADAIAVTRAMGLEFLWIDSLCIIQDDLQDWEREAARMAHVYANAWVTISADAATDADKGFLGPPSRMVPAYKSIPVTAPDGGDGHALERTVHVRKRGFLAEELPFHYWSVPTAGLRSGQVSGRSKLATRGWVFQERILSPRTVHFSQHEMAWECRSVCDCECSATSARTLRTTSVVKHFLDHSGDGGTTDSIVPKRATWRRDIVPAYTRLELTVPTDRLAALASLKL</sequence>
<proteinExistence type="predicted"/>
<keyword evidence="3" id="KW-1185">Reference proteome</keyword>
<feature type="domain" description="Heterokaryon incompatibility" evidence="1">
    <location>
        <begin position="192"/>
        <end position="363"/>
    </location>
</feature>
<protein>
    <submittedName>
        <fullName evidence="2">Heterokaryon incompatibility protein-domain-containing protein</fullName>
    </submittedName>
</protein>
<dbReference type="PANTHER" id="PTHR33112">
    <property type="entry name" value="DOMAIN PROTEIN, PUTATIVE-RELATED"/>
    <property type="match status" value="1"/>
</dbReference>
<dbReference type="Proteomes" id="UP001174936">
    <property type="component" value="Unassembled WGS sequence"/>
</dbReference>
<name>A0AA40CNG4_9PEZI</name>
<dbReference type="AlphaFoldDB" id="A0AA40CNG4"/>
<organism evidence="2 3">
    <name type="scientific">Cercophora newfieldiana</name>
    <dbReference type="NCBI Taxonomy" id="92897"/>
    <lineage>
        <taxon>Eukaryota</taxon>
        <taxon>Fungi</taxon>
        <taxon>Dikarya</taxon>
        <taxon>Ascomycota</taxon>
        <taxon>Pezizomycotina</taxon>
        <taxon>Sordariomycetes</taxon>
        <taxon>Sordariomycetidae</taxon>
        <taxon>Sordariales</taxon>
        <taxon>Lasiosphaeriaceae</taxon>
        <taxon>Cercophora</taxon>
    </lineage>
</organism>
<dbReference type="InterPro" id="IPR010730">
    <property type="entry name" value="HET"/>
</dbReference>
<dbReference type="Pfam" id="PF06985">
    <property type="entry name" value="HET"/>
    <property type="match status" value="1"/>
</dbReference>
<comment type="caution">
    <text evidence="2">The sequence shown here is derived from an EMBL/GenBank/DDBJ whole genome shotgun (WGS) entry which is preliminary data.</text>
</comment>
<evidence type="ECO:0000313" key="2">
    <source>
        <dbReference type="EMBL" id="KAK0643414.1"/>
    </source>
</evidence>